<dbReference type="AlphaFoldDB" id="A0A8R2M955"/>
<organism evidence="11 12">
    <name type="scientific">Bombyx mori</name>
    <name type="common">Silk moth</name>
    <dbReference type="NCBI Taxonomy" id="7091"/>
    <lineage>
        <taxon>Eukaryota</taxon>
        <taxon>Metazoa</taxon>
        <taxon>Ecdysozoa</taxon>
        <taxon>Arthropoda</taxon>
        <taxon>Hexapoda</taxon>
        <taxon>Insecta</taxon>
        <taxon>Pterygota</taxon>
        <taxon>Neoptera</taxon>
        <taxon>Endopterygota</taxon>
        <taxon>Lepidoptera</taxon>
        <taxon>Glossata</taxon>
        <taxon>Ditrysia</taxon>
        <taxon>Bombycoidea</taxon>
        <taxon>Bombycidae</taxon>
        <taxon>Bombycinae</taxon>
        <taxon>Bombyx</taxon>
    </lineage>
</organism>
<evidence type="ECO:0000256" key="4">
    <source>
        <dbReference type="ARBA" id="ARBA00022833"/>
    </source>
</evidence>
<evidence type="ECO:0000256" key="1">
    <source>
        <dbReference type="ARBA" id="ARBA00022723"/>
    </source>
</evidence>
<dbReference type="SUPFAM" id="SSF57667">
    <property type="entry name" value="beta-beta-alpha zinc fingers"/>
    <property type="match status" value="3"/>
</dbReference>
<evidence type="ECO:0000256" key="7">
    <source>
        <dbReference type="PROSITE-ProRule" id="PRU01263"/>
    </source>
</evidence>
<proteinExistence type="predicted"/>
<dbReference type="PANTHER" id="PTHR24393:SF34">
    <property type="entry name" value="PR_SET DOMAIN 13"/>
    <property type="match status" value="1"/>
</dbReference>
<feature type="domain" description="C2H2-type" evidence="9">
    <location>
        <begin position="367"/>
        <end position="395"/>
    </location>
</feature>
<keyword evidence="5" id="KW-0539">Nucleus</keyword>
<dbReference type="EnsemblMetazoa" id="XM_038019641.1">
    <property type="protein sequence ID" value="XP_037875569.1"/>
    <property type="gene ID" value="LOC732916"/>
</dbReference>
<feature type="domain" description="ZAD" evidence="10">
    <location>
        <begin position="13"/>
        <end position="95"/>
    </location>
</feature>
<evidence type="ECO:0000256" key="5">
    <source>
        <dbReference type="ARBA" id="ARBA00023242"/>
    </source>
</evidence>
<feature type="binding site" evidence="7">
    <location>
        <position position="68"/>
    </location>
    <ligand>
        <name>Zn(2+)</name>
        <dbReference type="ChEBI" id="CHEBI:29105"/>
    </ligand>
</feature>
<sequence length="563" mass="64804">MADKTSEWRPGPTVCRCCLAEGCYKDISTEYFWMGKREVYAEMLAETFSVSIAYSKSGGPNSNSRLICEPCISRLRDASDFKKQVQECEKTFMQYLDPGSSSTTLESEVQTSSTDKRVKVEQVKIERQFSDDEFDSRDFGDDDDDDDMDQPLTTFASKEPKKETVNLMELLASPQLSVKRKAPAQTKTVSVKKVKVIKKDARGKPTTSKAAQKNEDKKKKEQFGSTGRRNAAVILQNVTAYPFRLPEATIMCVYCCEDFPDPVDFRSHMATEHDFVKVDVAFAHCREGYLKTDCTELRCRICSKEHSNLEHVARHLIDDHGFELAGGDFGLHPFKFKNDKLLCGICEKNFPCMRQLSRHMAAHYKNFTCESCGKAYTTNNALRQHLRFSHIDNERICRRCKETFCSLEAKKEHVASSPSCWSYRCGACSQRFITWNEKQAHLIRAHGHTRKSHSCPECREVFHSRNKYRHHFSTVHNNVCFVCSFCGRKFSTRRYLEQHNVVHSGIKQYQCEVCSRSFSRKDYLTKHVLIHSDARKFECALCSKKFNQKASFDCHMKTHNDCC</sequence>
<feature type="binding site" evidence="7">
    <location>
        <position position="71"/>
    </location>
    <ligand>
        <name>Zn(2+)</name>
        <dbReference type="ChEBI" id="CHEBI:29105"/>
    </ligand>
</feature>
<dbReference type="Proteomes" id="UP000005204">
    <property type="component" value="Unassembled WGS sequence"/>
</dbReference>
<gene>
    <name evidence="11" type="primary">732916</name>
</gene>
<dbReference type="SMART" id="SM00868">
    <property type="entry name" value="zf-AD"/>
    <property type="match status" value="1"/>
</dbReference>
<dbReference type="GO" id="GO:0008270">
    <property type="term" value="F:zinc ion binding"/>
    <property type="evidence" value="ECO:0007669"/>
    <property type="project" value="UniProtKB-UniRule"/>
</dbReference>
<dbReference type="SMART" id="SM00355">
    <property type="entry name" value="ZnF_C2H2"/>
    <property type="match status" value="10"/>
</dbReference>
<dbReference type="PROSITE" id="PS00028">
    <property type="entry name" value="ZINC_FINGER_C2H2_1"/>
    <property type="match status" value="5"/>
</dbReference>
<dbReference type="Pfam" id="PF00096">
    <property type="entry name" value="zf-C2H2"/>
    <property type="match status" value="3"/>
</dbReference>
<evidence type="ECO:0000259" key="10">
    <source>
        <dbReference type="PROSITE" id="PS51915"/>
    </source>
</evidence>
<dbReference type="Gene3D" id="3.30.160.60">
    <property type="entry name" value="Classic Zinc Finger"/>
    <property type="match status" value="4"/>
</dbReference>
<dbReference type="InterPro" id="IPR012934">
    <property type="entry name" value="Znf_AD"/>
</dbReference>
<keyword evidence="4 7" id="KW-0862">Zinc</keyword>
<keyword evidence="3 6" id="KW-0863">Zinc-finger</keyword>
<evidence type="ECO:0000259" key="9">
    <source>
        <dbReference type="PROSITE" id="PS50157"/>
    </source>
</evidence>
<keyword evidence="1 7" id="KW-0479">Metal-binding</keyword>
<feature type="binding site" evidence="7">
    <location>
        <position position="15"/>
    </location>
    <ligand>
        <name>Zn(2+)</name>
        <dbReference type="ChEBI" id="CHEBI:29105"/>
    </ligand>
</feature>
<feature type="region of interest" description="Disordered" evidence="8">
    <location>
        <begin position="200"/>
        <end position="225"/>
    </location>
</feature>
<dbReference type="InterPro" id="IPR013087">
    <property type="entry name" value="Znf_C2H2_type"/>
</dbReference>
<protein>
    <submittedName>
        <fullName evidence="11">Uncharacterized protein</fullName>
    </submittedName>
</protein>
<dbReference type="GO" id="GO:0001228">
    <property type="term" value="F:DNA-binding transcription activator activity, RNA polymerase II-specific"/>
    <property type="evidence" value="ECO:0007669"/>
    <property type="project" value="TreeGrafter"/>
</dbReference>
<feature type="domain" description="C2H2-type" evidence="9">
    <location>
        <begin position="509"/>
        <end position="536"/>
    </location>
</feature>
<dbReference type="PROSITE" id="PS51915">
    <property type="entry name" value="ZAD"/>
    <property type="match status" value="1"/>
</dbReference>
<evidence type="ECO:0000256" key="3">
    <source>
        <dbReference type="ARBA" id="ARBA00022771"/>
    </source>
</evidence>
<evidence type="ECO:0000256" key="6">
    <source>
        <dbReference type="PROSITE-ProRule" id="PRU00042"/>
    </source>
</evidence>
<dbReference type="Pfam" id="PF07776">
    <property type="entry name" value="zf-AD"/>
    <property type="match status" value="1"/>
</dbReference>
<evidence type="ECO:0000313" key="11">
    <source>
        <dbReference type="EnsemblMetazoa" id="XP_037875569.1"/>
    </source>
</evidence>
<accession>A0A8R2M955</accession>
<feature type="compositionally biased region" description="Basic and acidic residues" evidence="8">
    <location>
        <begin position="212"/>
        <end position="222"/>
    </location>
</feature>
<feature type="compositionally biased region" description="Acidic residues" evidence="8">
    <location>
        <begin position="131"/>
        <end position="149"/>
    </location>
</feature>
<name>A0A8R2M955_BOMMO</name>
<dbReference type="GO" id="GO:0000978">
    <property type="term" value="F:RNA polymerase II cis-regulatory region sequence-specific DNA binding"/>
    <property type="evidence" value="ECO:0007669"/>
    <property type="project" value="TreeGrafter"/>
</dbReference>
<evidence type="ECO:0000256" key="8">
    <source>
        <dbReference type="SAM" id="MobiDB-lite"/>
    </source>
</evidence>
<dbReference type="GO" id="GO:0005634">
    <property type="term" value="C:nucleus"/>
    <property type="evidence" value="ECO:0007669"/>
    <property type="project" value="InterPro"/>
</dbReference>
<dbReference type="PANTHER" id="PTHR24393">
    <property type="entry name" value="ZINC FINGER PROTEIN"/>
    <property type="match status" value="1"/>
</dbReference>
<dbReference type="InterPro" id="IPR036236">
    <property type="entry name" value="Znf_C2H2_sf"/>
</dbReference>
<dbReference type="FunFam" id="3.30.160.60:FF:000110">
    <property type="entry name" value="Zinc finger protein-like"/>
    <property type="match status" value="1"/>
</dbReference>
<feature type="binding site" evidence="7">
    <location>
        <position position="18"/>
    </location>
    <ligand>
        <name>Zn(2+)</name>
        <dbReference type="ChEBI" id="CHEBI:29105"/>
    </ligand>
</feature>
<keyword evidence="2" id="KW-0677">Repeat</keyword>
<reference evidence="11" key="2">
    <citation type="submission" date="2022-06" db="UniProtKB">
        <authorList>
            <consortium name="EnsemblMetazoa"/>
        </authorList>
    </citation>
    <scope>IDENTIFICATION</scope>
    <source>
        <strain evidence="11">p50T (Dazao)</strain>
    </source>
</reference>
<feature type="domain" description="C2H2-type" evidence="9">
    <location>
        <begin position="481"/>
        <end position="508"/>
    </location>
</feature>
<evidence type="ECO:0000256" key="2">
    <source>
        <dbReference type="ARBA" id="ARBA00022737"/>
    </source>
</evidence>
<feature type="domain" description="C2H2-type" evidence="9">
    <location>
        <begin position="537"/>
        <end position="559"/>
    </location>
</feature>
<reference evidence="12" key="1">
    <citation type="journal article" date="2008" name="Insect Biochem. Mol. Biol.">
        <title>The genome of a lepidopteran model insect, the silkworm Bombyx mori.</title>
        <authorList>
            <consortium name="International Silkworm Genome Consortium"/>
        </authorList>
    </citation>
    <scope>NUCLEOTIDE SEQUENCE [LARGE SCALE GENOMIC DNA]</scope>
    <source>
        <strain evidence="12">p50T</strain>
    </source>
</reference>
<keyword evidence="12" id="KW-1185">Reference proteome</keyword>
<feature type="region of interest" description="Disordered" evidence="8">
    <location>
        <begin position="131"/>
        <end position="154"/>
    </location>
</feature>
<dbReference type="PROSITE" id="PS50157">
    <property type="entry name" value="ZINC_FINGER_C2H2_2"/>
    <property type="match status" value="4"/>
</dbReference>
<evidence type="ECO:0000313" key="12">
    <source>
        <dbReference type="Proteomes" id="UP000005204"/>
    </source>
</evidence>